<name>A0ABS1H839_9BACL</name>
<accession>A0ABS1H839</accession>
<gene>
    <name evidence="2" type="ORF">JFL43_12085</name>
</gene>
<protein>
    <submittedName>
        <fullName evidence="2">Uncharacterized protein</fullName>
    </submittedName>
</protein>
<reference evidence="2 3" key="1">
    <citation type="submission" date="2020-12" db="EMBL/GenBank/DDBJ databases">
        <title>YIM B01967 draft genome.</title>
        <authorList>
            <person name="Yan X."/>
        </authorList>
    </citation>
    <scope>NUCLEOTIDE SEQUENCE [LARGE SCALE GENOMIC DNA]</scope>
    <source>
        <strain evidence="2 3">YIM B01967</strain>
    </source>
</reference>
<dbReference type="EMBL" id="JAEOAH010000015">
    <property type="protein sequence ID" value="MBK3495579.1"/>
    <property type="molecule type" value="Genomic_DNA"/>
</dbReference>
<evidence type="ECO:0000313" key="3">
    <source>
        <dbReference type="Proteomes" id="UP000618943"/>
    </source>
</evidence>
<comment type="caution">
    <text evidence="2">The sequence shown here is derived from an EMBL/GenBank/DDBJ whole genome shotgun (WGS) entry which is preliminary data.</text>
</comment>
<organism evidence="2 3">
    <name type="scientific">Viridibacillus soli</name>
    <dbReference type="NCBI Taxonomy" id="2798301"/>
    <lineage>
        <taxon>Bacteria</taxon>
        <taxon>Bacillati</taxon>
        <taxon>Bacillota</taxon>
        <taxon>Bacilli</taxon>
        <taxon>Bacillales</taxon>
        <taxon>Caryophanaceae</taxon>
        <taxon>Viridibacillus</taxon>
    </lineage>
</organism>
<feature type="chain" id="PRO_5047486101" evidence="1">
    <location>
        <begin position="24"/>
        <end position="193"/>
    </location>
</feature>
<dbReference type="Pfam" id="PF26137">
    <property type="entry name" value="Toxin_SdpC"/>
    <property type="match status" value="1"/>
</dbReference>
<keyword evidence="3" id="KW-1185">Reference proteome</keyword>
<sequence>MKLLKSFFLAILLLLGVTTPLTSKEISAKSSFTGEEIYKGIIFGQGEFGKKIITNEKEFNEMNSDESIKFANKYVDSIKSKDSSYFNNLKEVIESKNATASLELLQSSGKYFDSFTEQSKVTQSGGLTSGCLVLYCHVVLTNSNNKYVVIGNAKKGVQVGYAAWALKTAAVKNLSESNSKDPEVELANILAAI</sequence>
<evidence type="ECO:0000256" key="1">
    <source>
        <dbReference type="SAM" id="SignalP"/>
    </source>
</evidence>
<evidence type="ECO:0000313" key="2">
    <source>
        <dbReference type="EMBL" id="MBK3495579.1"/>
    </source>
</evidence>
<dbReference type="RefSeq" id="WP_200749237.1">
    <property type="nucleotide sequence ID" value="NZ_JAEOAH010000015.1"/>
</dbReference>
<feature type="signal peptide" evidence="1">
    <location>
        <begin position="1"/>
        <end position="23"/>
    </location>
</feature>
<dbReference type="InterPro" id="IPR023888">
    <property type="entry name" value="SdpC-like"/>
</dbReference>
<keyword evidence="1" id="KW-0732">Signal</keyword>
<dbReference type="Proteomes" id="UP000618943">
    <property type="component" value="Unassembled WGS sequence"/>
</dbReference>
<proteinExistence type="predicted"/>